<reference evidence="2" key="1">
    <citation type="journal article" date="2014" name="Front. Microbiol.">
        <title>High frequency of phylogenetically diverse reductive dehalogenase-homologous genes in deep subseafloor sedimentary metagenomes.</title>
        <authorList>
            <person name="Kawai M."/>
            <person name="Futagami T."/>
            <person name="Toyoda A."/>
            <person name="Takaki Y."/>
            <person name="Nishi S."/>
            <person name="Hori S."/>
            <person name="Arai W."/>
            <person name="Tsubouchi T."/>
            <person name="Morono Y."/>
            <person name="Uchiyama I."/>
            <person name="Ito T."/>
            <person name="Fujiyama A."/>
            <person name="Inagaki F."/>
            <person name="Takami H."/>
        </authorList>
    </citation>
    <scope>NUCLEOTIDE SEQUENCE</scope>
    <source>
        <strain evidence="2">Expedition CK06-06</strain>
    </source>
</reference>
<feature type="non-terminal residue" evidence="2">
    <location>
        <position position="86"/>
    </location>
</feature>
<dbReference type="SUPFAM" id="SSF49363">
    <property type="entry name" value="Purple acid phosphatase, N-terminal domain"/>
    <property type="match status" value="1"/>
</dbReference>
<name>X1CDE7_9ZZZZ</name>
<dbReference type="InterPro" id="IPR015914">
    <property type="entry name" value="PAPs_N"/>
</dbReference>
<protein>
    <recommendedName>
        <fullName evidence="1">Fibronectin type-III domain-containing protein</fullName>
    </recommendedName>
</protein>
<gene>
    <name evidence="2" type="ORF">S01H4_44376</name>
</gene>
<evidence type="ECO:0000259" key="1">
    <source>
        <dbReference type="PROSITE" id="PS50853"/>
    </source>
</evidence>
<comment type="caution">
    <text evidence="2">The sequence shown here is derived from an EMBL/GenBank/DDBJ whole genome shotgun (WGS) entry which is preliminary data.</text>
</comment>
<dbReference type="AlphaFoldDB" id="X1CDE7"/>
<dbReference type="GO" id="GO:0003993">
    <property type="term" value="F:acid phosphatase activity"/>
    <property type="evidence" value="ECO:0007669"/>
    <property type="project" value="InterPro"/>
</dbReference>
<dbReference type="GO" id="GO:0046872">
    <property type="term" value="F:metal ion binding"/>
    <property type="evidence" value="ECO:0007669"/>
    <property type="project" value="InterPro"/>
</dbReference>
<dbReference type="InterPro" id="IPR003961">
    <property type="entry name" value="FN3_dom"/>
</dbReference>
<accession>X1CDE7</accession>
<dbReference type="Gene3D" id="2.60.40.380">
    <property type="entry name" value="Purple acid phosphatase-like, N-terminal"/>
    <property type="match status" value="1"/>
</dbReference>
<dbReference type="EMBL" id="BART01024600">
    <property type="protein sequence ID" value="GAG91167.1"/>
    <property type="molecule type" value="Genomic_DNA"/>
</dbReference>
<organism evidence="2">
    <name type="scientific">marine sediment metagenome</name>
    <dbReference type="NCBI Taxonomy" id="412755"/>
    <lineage>
        <taxon>unclassified sequences</taxon>
        <taxon>metagenomes</taxon>
        <taxon>ecological metagenomes</taxon>
    </lineage>
</organism>
<evidence type="ECO:0000313" key="2">
    <source>
        <dbReference type="EMBL" id="GAG91167.1"/>
    </source>
</evidence>
<dbReference type="Pfam" id="PF16656">
    <property type="entry name" value="Pur_ac_phosph_N"/>
    <property type="match status" value="1"/>
</dbReference>
<dbReference type="CDD" id="cd00063">
    <property type="entry name" value="FN3"/>
    <property type="match status" value="1"/>
</dbReference>
<sequence>MNDPRTTAVISWNTKEYPSEPIISYGETESLGNFKEASIYTLNYTLQNGSICSAELTDLKPNTLYYYQVESNSSYKGEIMSFKTAP</sequence>
<dbReference type="PROSITE" id="PS50853">
    <property type="entry name" value="FN3"/>
    <property type="match status" value="1"/>
</dbReference>
<dbReference type="InterPro" id="IPR008963">
    <property type="entry name" value="Purple_acid_Pase-like_N"/>
</dbReference>
<proteinExistence type="predicted"/>
<feature type="domain" description="Fibronectin type-III" evidence="1">
    <location>
        <begin position="1"/>
        <end position="86"/>
    </location>
</feature>